<evidence type="ECO:0000256" key="1">
    <source>
        <dbReference type="ARBA" id="ARBA00004177"/>
    </source>
</evidence>
<dbReference type="Pfam" id="PF19047">
    <property type="entry name" value="HOOK_N"/>
    <property type="match status" value="1"/>
</dbReference>
<keyword evidence="11" id="KW-0206">Cytoskeleton</keyword>
<keyword evidence="9" id="KW-0967">Endosome</keyword>
<feature type="coiled-coil region" evidence="12">
    <location>
        <begin position="516"/>
        <end position="550"/>
    </location>
</feature>
<dbReference type="PANTHER" id="PTHR18947:SF39">
    <property type="entry name" value="PROTEIN HOOK"/>
    <property type="match status" value="1"/>
</dbReference>
<keyword evidence="10 12" id="KW-0175">Coiled coil</keyword>
<protein>
    <recommendedName>
        <fullName evidence="5">Protein hook</fullName>
    </recommendedName>
</protein>
<dbReference type="Pfam" id="PF05622">
    <property type="entry name" value="HOOK"/>
    <property type="match status" value="2"/>
</dbReference>
<evidence type="ECO:0000313" key="15">
    <source>
        <dbReference type="Proteomes" id="UP001154078"/>
    </source>
</evidence>
<name>A0A9P0BFL9_BRAAE</name>
<reference evidence="14" key="1">
    <citation type="submission" date="2021-12" db="EMBL/GenBank/DDBJ databases">
        <authorList>
            <person name="King R."/>
        </authorList>
    </citation>
    <scope>NUCLEOTIDE SEQUENCE</scope>
</reference>
<dbReference type="PANTHER" id="PTHR18947">
    <property type="entry name" value="HOOK PROTEINS"/>
    <property type="match status" value="1"/>
</dbReference>
<evidence type="ECO:0000313" key="14">
    <source>
        <dbReference type="EMBL" id="CAH0562140.1"/>
    </source>
</evidence>
<dbReference type="GO" id="GO:0006897">
    <property type="term" value="P:endocytosis"/>
    <property type="evidence" value="ECO:0007669"/>
    <property type="project" value="UniProtKB-KW"/>
</dbReference>
<accession>A0A9P0BFL9</accession>
<sequence length="627" mass="71520">MDPNDEMCKSLLKWLQEIVPNRTRNVAEICDGVAIVEALMQISAEDFSKLEGKIKKDVGTNWRLRVSNLKKIVEAIMEYYQDVLSLQLLEVGRPDVNKIGEFNDQVQLGKLLRLLLGCAINCYKKQEYITKIMEMEELVQRNIMTAIQQLEEISVGPGRSGLSMLILDSDPLKVAKLSAELEAVNEAKDVLSQQLHQLEQQIQSLSEEKEHLLMMNKSFSEKEIRGADARKQIEYYKEELLKAEVLNDDLKAKIGEQEKQMVVFQEKIAELQVAANDSSRLKDEVDALNESAGKIADLELAVQSYQKRLENYQDIKRNVQKLEEKNTEYLQRNLELEEELNKSNGWRSQCDAYKSELAELQQKFDEELQKSEKLQFTHDSIKSKLKALQGEKERLILERDVLREENEELKLGTIKKESSAAVSQELTPTEMREKLRFLEKENKNLRNQSQDGEAKQAQLDSALSRIERLQQQNRQLNQSVLKFEAQLEEIKGGANGPPPTTAAAADQSAATGPAIVKEYKQKVALLQDSLNAKDNELQMLQAKHNRYVEKAKSIVQQHDSIRLEGGAFKEQEGKLISTAFYNLALTCQREAIDERLAVLSAAGQGQSFLARQRQATPRKNIQRYKSK</sequence>
<dbReference type="GO" id="GO:0051959">
    <property type="term" value="F:dynein light intermediate chain binding"/>
    <property type="evidence" value="ECO:0007669"/>
    <property type="project" value="TreeGrafter"/>
</dbReference>
<evidence type="ECO:0000256" key="3">
    <source>
        <dbReference type="ARBA" id="ARBA00006946"/>
    </source>
</evidence>
<dbReference type="GO" id="GO:0031122">
    <property type="term" value="P:cytoplasmic microtubule organization"/>
    <property type="evidence" value="ECO:0007669"/>
    <property type="project" value="InterPro"/>
</dbReference>
<feature type="coiled-coil region" evidence="12">
    <location>
        <begin position="174"/>
        <end position="486"/>
    </location>
</feature>
<dbReference type="FunFam" id="1.10.418.10:FF:000024">
    <property type="entry name" value="Hook homolog 3 (Drosophila)"/>
    <property type="match status" value="1"/>
</dbReference>
<evidence type="ECO:0000256" key="4">
    <source>
        <dbReference type="ARBA" id="ARBA00011241"/>
    </source>
</evidence>
<dbReference type="GO" id="GO:0008017">
    <property type="term" value="F:microtubule binding"/>
    <property type="evidence" value="ECO:0007669"/>
    <property type="project" value="InterPro"/>
</dbReference>
<keyword evidence="6" id="KW-0963">Cytoplasm</keyword>
<dbReference type="GO" id="GO:0005874">
    <property type="term" value="C:microtubule"/>
    <property type="evidence" value="ECO:0007669"/>
    <property type="project" value="UniProtKB-KW"/>
</dbReference>
<evidence type="ECO:0000256" key="7">
    <source>
        <dbReference type="ARBA" id="ARBA00022583"/>
    </source>
</evidence>
<evidence type="ECO:0000256" key="5">
    <source>
        <dbReference type="ARBA" id="ARBA00018971"/>
    </source>
</evidence>
<dbReference type="EMBL" id="OV121139">
    <property type="protein sequence ID" value="CAH0562140.1"/>
    <property type="molecule type" value="Genomic_DNA"/>
</dbReference>
<dbReference type="GO" id="GO:0005768">
    <property type="term" value="C:endosome"/>
    <property type="evidence" value="ECO:0007669"/>
    <property type="project" value="UniProtKB-SubCell"/>
</dbReference>
<dbReference type="GO" id="GO:0005813">
    <property type="term" value="C:centrosome"/>
    <property type="evidence" value="ECO:0007669"/>
    <property type="project" value="TreeGrafter"/>
</dbReference>
<evidence type="ECO:0000256" key="10">
    <source>
        <dbReference type="ARBA" id="ARBA00023054"/>
    </source>
</evidence>
<proteinExistence type="inferred from homology"/>
<dbReference type="InterPro" id="IPR043936">
    <property type="entry name" value="HOOK_N"/>
</dbReference>
<evidence type="ECO:0000256" key="9">
    <source>
        <dbReference type="ARBA" id="ARBA00022753"/>
    </source>
</evidence>
<dbReference type="GO" id="GO:0030705">
    <property type="term" value="P:cytoskeleton-dependent intracellular transport"/>
    <property type="evidence" value="ECO:0007669"/>
    <property type="project" value="InterPro"/>
</dbReference>
<evidence type="ECO:0000256" key="11">
    <source>
        <dbReference type="ARBA" id="ARBA00023212"/>
    </source>
</evidence>
<keyword evidence="15" id="KW-1185">Reference proteome</keyword>
<dbReference type="Gene3D" id="1.10.418.10">
    <property type="entry name" value="Calponin-like domain"/>
    <property type="match status" value="1"/>
</dbReference>
<feature type="domain" description="Calponin-homology (CH)" evidence="13">
    <location>
        <begin position="5"/>
        <end position="119"/>
    </location>
</feature>
<keyword evidence="8" id="KW-0493">Microtubule</keyword>
<evidence type="ECO:0000259" key="13">
    <source>
        <dbReference type="PROSITE" id="PS50021"/>
    </source>
</evidence>
<comment type="subcellular location">
    <subcellularLocation>
        <location evidence="2">Cytoplasm</location>
        <location evidence="2">Cytoskeleton</location>
    </subcellularLocation>
    <subcellularLocation>
        <location evidence="1">Endosome</location>
    </subcellularLocation>
</comment>
<evidence type="ECO:0000256" key="12">
    <source>
        <dbReference type="SAM" id="Coils"/>
    </source>
</evidence>
<evidence type="ECO:0000256" key="6">
    <source>
        <dbReference type="ARBA" id="ARBA00022490"/>
    </source>
</evidence>
<organism evidence="14 15">
    <name type="scientific">Brassicogethes aeneus</name>
    <name type="common">Rape pollen beetle</name>
    <name type="synonym">Meligethes aeneus</name>
    <dbReference type="NCBI Taxonomy" id="1431903"/>
    <lineage>
        <taxon>Eukaryota</taxon>
        <taxon>Metazoa</taxon>
        <taxon>Ecdysozoa</taxon>
        <taxon>Arthropoda</taxon>
        <taxon>Hexapoda</taxon>
        <taxon>Insecta</taxon>
        <taxon>Pterygota</taxon>
        <taxon>Neoptera</taxon>
        <taxon>Endopterygota</taxon>
        <taxon>Coleoptera</taxon>
        <taxon>Polyphaga</taxon>
        <taxon>Cucujiformia</taxon>
        <taxon>Nitidulidae</taxon>
        <taxon>Meligethinae</taxon>
        <taxon>Brassicogethes</taxon>
    </lineage>
</organism>
<dbReference type="OrthoDB" id="49395at2759"/>
<comment type="similarity">
    <text evidence="3">Belongs to the hook family.</text>
</comment>
<gene>
    <name evidence="14" type="ORF">MELIAE_LOCUS11344</name>
</gene>
<dbReference type="InterPro" id="IPR001715">
    <property type="entry name" value="CH_dom"/>
</dbReference>
<evidence type="ECO:0000256" key="8">
    <source>
        <dbReference type="ARBA" id="ARBA00022701"/>
    </source>
</evidence>
<evidence type="ECO:0000256" key="2">
    <source>
        <dbReference type="ARBA" id="ARBA00004245"/>
    </source>
</evidence>
<dbReference type="InterPro" id="IPR008636">
    <property type="entry name" value="Hook_C"/>
</dbReference>
<dbReference type="AlphaFoldDB" id="A0A9P0BFL9"/>
<dbReference type="InterPro" id="IPR036872">
    <property type="entry name" value="CH_dom_sf"/>
</dbReference>
<dbReference type="SUPFAM" id="SSF116907">
    <property type="entry name" value="Hook domain"/>
    <property type="match status" value="1"/>
</dbReference>
<dbReference type="Proteomes" id="UP001154078">
    <property type="component" value="Chromosome 8"/>
</dbReference>
<dbReference type="PROSITE" id="PS50021">
    <property type="entry name" value="CH"/>
    <property type="match status" value="1"/>
</dbReference>
<comment type="subunit">
    <text evidence="4">Homodimer. Interacts with microtubules via its N-terminus.</text>
</comment>
<keyword evidence="7" id="KW-0254">Endocytosis</keyword>